<keyword evidence="3" id="KW-1185">Reference proteome</keyword>
<proteinExistence type="predicted"/>
<feature type="compositionally biased region" description="Polar residues" evidence="1">
    <location>
        <begin position="1"/>
        <end position="22"/>
    </location>
</feature>
<feature type="region of interest" description="Disordered" evidence="1">
    <location>
        <begin position="1"/>
        <end position="28"/>
    </location>
</feature>
<evidence type="ECO:0000256" key="1">
    <source>
        <dbReference type="SAM" id="MobiDB-lite"/>
    </source>
</evidence>
<name>A0ABR4P7Z5_9HELO</name>
<protein>
    <submittedName>
        <fullName evidence="2">Uncharacterized protein</fullName>
    </submittedName>
</protein>
<gene>
    <name evidence="2" type="ORF">PVAG01_09662</name>
</gene>
<organism evidence="2 3">
    <name type="scientific">Phlyctema vagabunda</name>
    <dbReference type="NCBI Taxonomy" id="108571"/>
    <lineage>
        <taxon>Eukaryota</taxon>
        <taxon>Fungi</taxon>
        <taxon>Dikarya</taxon>
        <taxon>Ascomycota</taxon>
        <taxon>Pezizomycotina</taxon>
        <taxon>Leotiomycetes</taxon>
        <taxon>Helotiales</taxon>
        <taxon>Dermateaceae</taxon>
        <taxon>Phlyctema</taxon>
    </lineage>
</organism>
<dbReference type="EMBL" id="JBFCZG010000008">
    <property type="protein sequence ID" value="KAL3419440.1"/>
    <property type="molecule type" value="Genomic_DNA"/>
</dbReference>
<evidence type="ECO:0000313" key="2">
    <source>
        <dbReference type="EMBL" id="KAL3419440.1"/>
    </source>
</evidence>
<sequence>MATQDPASPLKSTSGASTSSPTMGAAPIGPYRKAAVWAIIRRTFMKPAKSKRRKWWPGKFGSPSRRWPVLTAEEEMVEGAVEAQEWEKSMAAPEPCPPEGGW</sequence>
<evidence type="ECO:0000313" key="3">
    <source>
        <dbReference type="Proteomes" id="UP001629113"/>
    </source>
</evidence>
<reference evidence="2 3" key="1">
    <citation type="submission" date="2024-06" db="EMBL/GenBank/DDBJ databases">
        <title>Complete genome of Phlyctema vagabunda strain 19-DSS-EL-015.</title>
        <authorList>
            <person name="Fiorenzani C."/>
        </authorList>
    </citation>
    <scope>NUCLEOTIDE SEQUENCE [LARGE SCALE GENOMIC DNA]</scope>
    <source>
        <strain evidence="2 3">19-DSS-EL-015</strain>
    </source>
</reference>
<dbReference type="Proteomes" id="UP001629113">
    <property type="component" value="Unassembled WGS sequence"/>
</dbReference>
<accession>A0ABR4P7Z5</accession>
<comment type="caution">
    <text evidence="2">The sequence shown here is derived from an EMBL/GenBank/DDBJ whole genome shotgun (WGS) entry which is preliminary data.</text>
</comment>